<dbReference type="GO" id="GO:0006629">
    <property type="term" value="P:lipid metabolic process"/>
    <property type="evidence" value="ECO:0007669"/>
    <property type="project" value="InterPro"/>
</dbReference>
<dbReference type="Pfam" id="PF03009">
    <property type="entry name" value="GDPD"/>
    <property type="match status" value="1"/>
</dbReference>
<dbReference type="Gene3D" id="3.20.20.190">
    <property type="entry name" value="Phosphatidylinositol (PI) phosphodiesterase"/>
    <property type="match status" value="1"/>
</dbReference>
<dbReference type="AlphaFoldDB" id="A0A6B2NQ99"/>
<sequence>MSRFPQLAPFTGGDGVVRVIGHRGARGVMPENTIEGFDFTLSIGVTALEFDVVATADRVPVVTHNLHLANSATRDAQGHWLTGPELRVADLTLAELKTLDVGGLDGRTVYGQRFPDQAFMSGVRIPALSELLDLCSKPGSEAYLLFELKSDPDLQDEAAARESLVATAVAEVRKFGLAHRTVLHSFDWKLLDECRRQAPDMPTSYLSQLPENDDDPGEDSAKSVGPDYATMTVSVPRAVADAGGQLWCPYFMDLTPDLVAEAHDLGLPVCTWTVNETADIDRMIDAGVDGIVTDYPGRVQRHLLNRGLRWQ</sequence>
<protein>
    <submittedName>
        <fullName evidence="3">Glycerophosphodiester phosphodiesterase</fullName>
    </submittedName>
</protein>
<dbReference type="PROSITE" id="PS51704">
    <property type="entry name" value="GP_PDE"/>
    <property type="match status" value="1"/>
</dbReference>
<dbReference type="InterPro" id="IPR017946">
    <property type="entry name" value="PLC-like_Pdiesterase_TIM-brl"/>
</dbReference>
<gene>
    <name evidence="3" type="ORF">G0P99_11060</name>
</gene>
<feature type="domain" description="GP-PDE" evidence="2">
    <location>
        <begin position="17"/>
        <end position="303"/>
    </location>
</feature>
<evidence type="ECO:0000259" key="2">
    <source>
        <dbReference type="PROSITE" id="PS51704"/>
    </source>
</evidence>
<evidence type="ECO:0000313" key="3">
    <source>
        <dbReference type="EMBL" id="NDW45500.1"/>
    </source>
</evidence>
<accession>A0A6B2NQ99</accession>
<dbReference type="CDD" id="cd08567">
    <property type="entry name" value="GDPD_SpGDE_like"/>
    <property type="match status" value="1"/>
</dbReference>
<name>A0A6B2NQ99_9RHOB</name>
<reference evidence="3" key="1">
    <citation type="submission" date="2020-02" db="EMBL/GenBank/DDBJ databases">
        <title>Delineation of the pyrene-degrading pathway in Roseobacter clade bacteria by genomic analysis.</title>
        <authorList>
            <person name="Zhou H."/>
            <person name="Wang H."/>
        </authorList>
    </citation>
    <scope>NUCLEOTIDE SEQUENCE</scope>
    <source>
        <strain evidence="3">PrR005</strain>
    </source>
</reference>
<dbReference type="PANTHER" id="PTHR46211">
    <property type="entry name" value="GLYCEROPHOSPHORYL DIESTER PHOSPHODIESTERASE"/>
    <property type="match status" value="1"/>
</dbReference>
<comment type="caution">
    <text evidence="3">The sequence shown here is derived from an EMBL/GenBank/DDBJ whole genome shotgun (WGS) entry which is preliminary data.</text>
</comment>
<dbReference type="EMBL" id="JAAGOX010000014">
    <property type="protein sequence ID" value="NDW45500.1"/>
    <property type="molecule type" value="Genomic_DNA"/>
</dbReference>
<dbReference type="InterPro" id="IPR030395">
    <property type="entry name" value="GP_PDE_dom"/>
</dbReference>
<feature type="region of interest" description="Disordered" evidence="1">
    <location>
        <begin position="201"/>
        <end position="224"/>
    </location>
</feature>
<evidence type="ECO:0000256" key="1">
    <source>
        <dbReference type="SAM" id="MobiDB-lite"/>
    </source>
</evidence>
<dbReference type="PANTHER" id="PTHR46211:SF14">
    <property type="entry name" value="GLYCEROPHOSPHODIESTER PHOSPHODIESTERASE"/>
    <property type="match status" value="1"/>
</dbReference>
<dbReference type="RefSeq" id="WP_164129728.1">
    <property type="nucleotide sequence ID" value="NZ_JAAGOX010000014.1"/>
</dbReference>
<proteinExistence type="predicted"/>
<dbReference type="SUPFAM" id="SSF51695">
    <property type="entry name" value="PLC-like phosphodiesterases"/>
    <property type="match status" value="1"/>
</dbReference>
<dbReference type="GO" id="GO:0008081">
    <property type="term" value="F:phosphoric diester hydrolase activity"/>
    <property type="evidence" value="ECO:0007669"/>
    <property type="project" value="InterPro"/>
</dbReference>
<organism evidence="3">
    <name type="scientific">Ruegeria sp. PrR005</name>
    <dbReference type="NCBI Taxonomy" id="2706882"/>
    <lineage>
        <taxon>Bacteria</taxon>
        <taxon>Pseudomonadati</taxon>
        <taxon>Pseudomonadota</taxon>
        <taxon>Alphaproteobacteria</taxon>
        <taxon>Rhodobacterales</taxon>
        <taxon>Roseobacteraceae</taxon>
        <taxon>Ruegeria</taxon>
    </lineage>
</organism>